<comment type="caution">
    <text evidence="4">The sequence shown here is derived from an EMBL/GenBank/DDBJ whole genome shotgun (WGS) entry which is preliminary data.</text>
</comment>
<dbReference type="Proteomes" id="UP001157974">
    <property type="component" value="Unassembled WGS sequence"/>
</dbReference>
<protein>
    <recommendedName>
        <fullName evidence="6">JmjC domain-containing protein</fullName>
    </recommendedName>
</protein>
<dbReference type="GO" id="GO:0032454">
    <property type="term" value="F:histone H3K9 demethylase activity"/>
    <property type="evidence" value="ECO:0007669"/>
    <property type="project" value="TreeGrafter"/>
</dbReference>
<evidence type="ECO:0000259" key="2">
    <source>
        <dbReference type="PROSITE" id="PS51183"/>
    </source>
</evidence>
<dbReference type="EMBL" id="JAMWBK010000004">
    <property type="protein sequence ID" value="KAJ8906039.1"/>
    <property type="molecule type" value="Genomic_DNA"/>
</dbReference>
<feature type="domain" description="JmjC" evidence="3">
    <location>
        <begin position="145"/>
        <end position="312"/>
    </location>
</feature>
<dbReference type="GO" id="GO:0051864">
    <property type="term" value="F:histone H3K36 demethylase activity"/>
    <property type="evidence" value="ECO:0007669"/>
    <property type="project" value="TreeGrafter"/>
</dbReference>
<dbReference type="PANTHER" id="PTHR10694">
    <property type="entry name" value="LYSINE-SPECIFIC DEMETHYLASE"/>
    <property type="match status" value="1"/>
</dbReference>
<dbReference type="PROSITE" id="PS51183">
    <property type="entry name" value="JMJN"/>
    <property type="match status" value="1"/>
</dbReference>
<dbReference type="SUPFAM" id="SSF51197">
    <property type="entry name" value="Clavaminate synthase-like"/>
    <property type="match status" value="1"/>
</dbReference>
<name>A0AAV8UVF9_9RHOD</name>
<accession>A0AAV8UVF9</accession>
<evidence type="ECO:0000313" key="5">
    <source>
        <dbReference type="Proteomes" id="UP001157974"/>
    </source>
</evidence>
<dbReference type="PROSITE" id="PS51184">
    <property type="entry name" value="JMJC"/>
    <property type="match status" value="1"/>
</dbReference>
<proteinExistence type="predicted"/>
<dbReference type="Pfam" id="PF02375">
    <property type="entry name" value="JmjN"/>
    <property type="match status" value="1"/>
</dbReference>
<keyword evidence="5" id="KW-1185">Reference proteome</keyword>
<dbReference type="SMART" id="SM00558">
    <property type="entry name" value="JmjC"/>
    <property type="match status" value="1"/>
</dbReference>
<dbReference type="GO" id="GO:0005634">
    <property type="term" value="C:nucleus"/>
    <property type="evidence" value="ECO:0007669"/>
    <property type="project" value="TreeGrafter"/>
</dbReference>
<sequence>MKRTNEEVVDSLEAPRFYPTAEEFADFNGYVKKIEAEAYAHGMCIVVPPEGWSPRKNTSYDDVEELVVQKPIRQEFTGSKGVYYCVLLESRSQNLKKFRKSAEAFQKQYAPENNLRGKNDLSEEDKERYYWRNIRFRRPTYGADIQGSLFDEDVTTWNPSHLNTVLDLVGGMPGVTVPYLYFGMYGASFAWHTEDMDLYSINYIHFGAPKSWYYVPTSERQRFELLARKVYASHFDECKQFLRHKLAMLAPEVLTRNGVTYGKVNHKAGEFAVVFPGVYHAGFNEGFNCAESVNFGSESWLEWGKKAKACTCRPDTVTINCELLEKMIAEQGVDATNKMDKGLEVDTVLEEGTEMPKGAKNVEHRDVVEVEVSEVIPKVEPYHSTPAVVHKAGTTTDDHQETVPEVNPEKCAELSTDCETTAPGIKPTACPGKNPDGNRSEIEPQSSVARLSSIDNSFIALASELTE</sequence>
<feature type="region of interest" description="Disordered" evidence="1">
    <location>
        <begin position="422"/>
        <end position="447"/>
    </location>
</feature>
<evidence type="ECO:0000259" key="3">
    <source>
        <dbReference type="PROSITE" id="PS51184"/>
    </source>
</evidence>
<gene>
    <name evidence="4" type="ORF">NDN08_002539</name>
</gene>
<dbReference type="Pfam" id="PF02373">
    <property type="entry name" value="JmjC"/>
    <property type="match status" value="1"/>
</dbReference>
<evidence type="ECO:0008006" key="6">
    <source>
        <dbReference type="Google" id="ProtNLM"/>
    </source>
</evidence>
<dbReference type="InterPro" id="IPR003347">
    <property type="entry name" value="JmjC_dom"/>
</dbReference>
<dbReference type="SMART" id="SM00545">
    <property type="entry name" value="JmjN"/>
    <property type="match status" value="1"/>
</dbReference>
<dbReference type="PANTHER" id="PTHR10694:SF7">
    <property type="entry name" value="[HISTONE H3]-TRIMETHYL-L-LYSINE(9) DEMETHYLASE"/>
    <property type="match status" value="1"/>
</dbReference>
<reference evidence="4 5" key="1">
    <citation type="journal article" date="2023" name="Nat. Commun.">
        <title>Origin of minicircular mitochondrial genomes in red algae.</title>
        <authorList>
            <person name="Lee Y."/>
            <person name="Cho C.H."/>
            <person name="Lee Y.M."/>
            <person name="Park S.I."/>
            <person name="Yang J.H."/>
            <person name="West J.A."/>
            <person name="Bhattacharya D."/>
            <person name="Yoon H.S."/>
        </authorList>
    </citation>
    <scope>NUCLEOTIDE SEQUENCE [LARGE SCALE GENOMIC DNA]</scope>
    <source>
        <strain evidence="4 5">CCMP1338</strain>
        <tissue evidence="4">Whole cell</tissue>
    </source>
</reference>
<feature type="domain" description="JmjN" evidence="2">
    <location>
        <begin position="14"/>
        <end position="55"/>
    </location>
</feature>
<dbReference type="AlphaFoldDB" id="A0AAV8UVF9"/>
<dbReference type="GO" id="GO:0000785">
    <property type="term" value="C:chromatin"/>
    <property type="evidence" value="ECO:0007669"/>
    <property type="project" value="TreeGrafter"/>
</dbReference>
<evidence type="ECO:0000313" key="4">
    <source>
        <dbReference type="EMBL" id="KAJ8906039.1"/>
    </source>
</evidence>
<dbReference type="GO" id="GO:0010468">
    <property type="term" value="P:regulation of gene expression"/>
    <property type="evidence" value="ECO:0007669"/>
    <property type="project" value="TreeGrafter"/>
</dbReference>
<dbReference type="InterPro" id="IPR003349">
    <property type="entry name" value="JmjN"/>
</dbReference>
<organism evidence="4 5">
    <name type="scientific">Rhodosorus marinus</name>
    <dbReference type="NCBI Taxonomy" id="101924"/>
    <lineage>
        <taxon>Eukaryota</taxon>
        <taxon>Rhodophyta</taxon>
        <taxon>Stylonematophyceae</taxon>
        <taxon>Stylonematales</taxon>
        <taxon>Stylonemataceae</taxon>
        <taxon>Rhodosorus</taxon>
    </lineage>
</organism>
<evidence type="ECO:0000256" key="1">
    <source>
        <dbReference type="SAM" id="MobiDB-lite"/>
    </source>
</evidence>
<dbReference type="Gene3D" id="2.60.120.650">
    <property type="entry name" value="Cupin"/>
    <property type="match status" value="1"/>
</dbReference>